<comment type="caution">
    <text evidence="1">The sequence shown here is derived from an EMBL/GenBank/DDBJ whole genome shotgun (WGS) entry which is preliminary data.</text>
</comment>
<gene>
    <name evidence="1" type="ORF">ACFYXQ_32715</name>
</gene>
<dbReference type="RefSeq" id="WP_040832272.1">
    <property type="nucleotide sequence ID" value="NZ_JBIAQY010000014.1"/>
</dbReference>
<accession>A0ABW6S8D0</accession>
<evidence type="ECO:0008006" key="3">
    <source>
        <dbReference type="Google" id="ProtNLM"/>
    </source>
</evidence>
<protein>
    <recommendedName>
        <fullName evidence="3">Cyclase</fullName>
    </recommendedName>
</protein>
<evidence type="ECO:0000313" key="1">
    <source>
        <dbReference type="EMBL" id="MFF3572542.1"/>
    </source>
</evidence>
<reference evidence="1 2" key="1">
    <citation type="submission" date="2024-10" db="EMBL/GenBank/DDBJ databases">
        <title>The Natural Products Discovery Center: Release of the First 8490 Sequenced Strains for Exploring Actinobacteria Biosynthetic Diversity.</title>
        <authorList>
            <person name="Kalkreuter E."/>
            <person name="Kautsar S.A."/>
            <person name="Yang D."/>
            <person name="Bader C.D."/>
            <person name="Teijaro C.N."/>
            <person name="Fluegel L."/>
            <person name="Davis C.M."/>
            <person name="Simpson J.R."/>
            <person name="Lauterbach L."/>
            <person name="Steele A.D."/>
            <person name="Gui C."/>
            <person name="Meng S."/>
            <person name="Li G."/>
            <person name="Viehrig K."/>
            <person name="Ye F."/>
            <person name="Su P."/>
            <person name="Kiefer A.F."/>
            <person name="Nichols A."/>
            <person name="Cepeda A.J."/>
            <person name="Yan W."/>
            <person name="Fan B."/>
            <person name="Jiang Y."/>
            <person name="Adhikari A."/>
            <person name="Zheng C.-J."/>
            <person name="Schuster L."/>
            <person name="Cowan T.M."/>
            <person name="Smanski M.J."/>
            <person name="Chevrette M.G."/>
            <person name="De Carvalho L.P.S."/>
            <person name="Shen B."/>
        </authorList>
    </citation>
    <scope>NUCLEOTIDE SEQUENCE [LARGE SCALE GENOMIC DNA]</scope>
    <source>
        <strain evidence="1 2">NPDC002593</strain>
    </source>
</reference>
<evidence type="ECO:0000313" key="2">
    <source>
        <dbReference type="Proteomes" id="UP001601992"/>
    </source>
</evidence>
<name>A0ABW6S8D0_9NOCA</name>
<proteinExistence type="predicted"/>
<organism evidence="1 2">
    <name type="scientific">Nocardia jiangxiensis</name>
    <dbReference type="NCBI Taxonomy" id="282685"/>
    <lineage>
        <taxon>Bacteria</taxon>
        <taxon>Bacillati</taxon>
        <taxon>Actinomycetota</taxon>
        <taxon>Actinomycetes</taxon>
        <taxon>Mycobacteriales</taxon>
        <taxon>Nocardiaceae</taxon>
        <taxon>Nocardia</taxon>
    </lineage>
</organism>
<dbReference type="Proteomes" id="UP001601992">
    <property type="component" value="Unassembled WGS sequence"/>
</dbReference>
<dbReference type="EMBL" id="JBIAQY010000014">
    <property type="protein sequence ID" value="MFF3572542.1"/>
    <property type="molecule type" value="Genomic_DNA"/>
</dbReference>
<sequence length="104" mass="11693">MTTLITRHRVRDFDIWRAVFAGHQDNRRAHGATGHRIYRIGDDVTVLTEFPDKTAAENFLADPALRETIARAGFIGTPDTRICELADNEDYRTLPTAEAESVGH</sequence>
<keyword evidence="2" id="KW-1185">Reference proteome</keyword>